<comment type="caution">
    <text evidence="1">The sequence shown here is derived from an EMBL/GenBank/DDBJ whole genome shotgun (WGS) entry which is preliminary data.</text>
</comment>
<dbReference type="AlphaFoldDB" id="A0A1Y3CI10"/>
<protein>
    <submittedName>
        <fullName evidence="1">Uncharacterized protein</fullName>
    </submittedName>
</protein>
<sequence length="96" mass="10817">MSLQIKRLYSIGTKGKAKDKIFEAKRNSLEKFVLNVKQAADLENPTDKAVKKVFVDSLDEAYALLSQDGYFLNLTSSDGQRALCELNKVKVEYTLI</sequence>
<dbReference type="Proteomes" id="UP000242765">
    <property type="component" value="Unassembled WGS sequence"/>
</dbReference>
<reference evidence="1 2" key="1">
    <citation type="submission" date="2017-04" db="EMBL/GenBank/DDBJ databases">
        <title>High diversity of culturable Acinetobacter species in natural soil and water ecosystems.</title>
        <authorList>
            <person name="Nemec A."/>
            <person name="Radolfova-Krizova L."/>
        </authorList>
    </citation>
    <scope>NUCLEOTIDE SEQUENCE [LARGE SCALE GENOMIC DNA]</scope>
    <source>
        <strain evidence="1 2">ANC 4999</strain>
    </source>
</reference>
<dbReference type="RefSeq" id="WP_086204099.1">
    <property type="nucleotide sequence ID" value="NZ_NEGB01000006.1"/>
</dbReference>
<dbReference type="STRING" id="1977882.B9T28_11345"/>
<dbReference type="OrthoDB" id="6693936at2"/>
<gene>
    <name evidence="1" type="ORF">B9T28_11345</name>
</gene>
<organism evidence="1 2">
    <name type="scientific">Acinetobacter silvestris</name>
    <dbReference type="NCBI Taxonomy" id="1977882"/>
    <lineage>
        <taxon>Bacteria</taxon>
        <taxon>Pseudomonadati</taxon>
        <taxon>Pseudomonadota</taxon>
        <taxon>Gammaproteobacteria</taxon>
        <taxon>Moraxellales</taxon>
        <taxon>Moraxellaceae</taxon>
        <taxon>Acinetobacter</taxon>
    </lineage>
</organism>
<name>A0A1Y3CI10_9GAMM</name>
<evidence type="ECO:0000313" key="2">
    <source>
        <dbReference type="Proteomes" id="UP000242765"/>
    </source>
</evidence>
<dbReference type="EMBL" id="NEGB01000006">
    <property type="protein sequence ID" value="OTG64793.1"/>
    <property type="molecule type" value="Genomic_DNA"/>
</dbReference>
<keyword evidence="2" id="KW-1185">Reference proteome</keyword>
<proteinExistence type="predicted"/>
<evidence type="ECO:0000313" key="1">
    <source>
        <dbReference type="EMBL" id="OTG64793.1"/>
    </source>
</evidence>
<accession>A0A1Y3CI10</accession>